<evidence type="ECO:0000256" key="9">
    <source>
        <dbReference type="ARBA" id="ARBA00023180"/>
    </source>
</evidence>
<evidence type="ECO:0000256" key="6">
    <source>
        <dbReference type="ARBA" id="ARBA00022824"/>
    </source>
</evidence>
<keyword evidence="7 11" id="KW-1133">Transmembrane helix</keyword>
<accession>W4JWK5</accession>
<keyword evidence="4" id="KW-0337">GPI-anchor biosynthesis</keyword>
<dbReference type="Proteomes" id="UP000030671">
    <property type="component" value="Unassembled WGS sequence"/>
</dbReference>
<feature type="region of interest" description="Disordered" evidence="10">
    <location>
        <begin position="457"/>
        <end position="478"/>
    </location>
</feature>
<proteinExistence type="inferred from homology"/>
<dbReference type="STRING" id="747525.W4JWK5"/>
<keyword evidence="5 11" id="KW-0812">Transmembrane</keyword>
<dbReference type="RefSeq" id="XP_009549961.1">
    <property type="nucleotide sequence ID" value="XM_009551666.1"/>
</dbReference>
<comment type="similarity">
    <text evidence="3">Belongs to the PIGS family.</text>
</comment>
<dbReference type="EMBL" id="KI925462">
    <property type="protein sequence ID" value="ETW77948.1"/>
    <property type="molecule type" value="Genomic_DNA"/>
</dbReference>
<dbReference type="PANTHER" id="PTHR21072:SF13">
    <property type="entry name" value="GPI TRANSAMIDASE COMPONENT PIG-S"/>
    <property type="match status" value="1"/>
</dbReference>
<evidence type="ECO:0000256" key="2">
    <source>
        <dbReference type="ARBA" id="ARBA00004687"/>
    </source>
</evidence>
<dbReference type="InterPro" id="IPR019540">
    <property type="entry name" value="PtdIno-glycan_biosynth_class_S"/>
</dbReference>
<evidence type="ECO:0008006" key="14">
    <source>
        <dbReference type="Google" id="ProtNLM"/>
    </source>
</evidence>
<dbReference type="OrthoDB" id="28748at2759"/>
<comment type="subcellular location">
    <subcellularLocation>
        <location evidence="1">Endoplasmic reticulum membrane</location>
        <topology evidence="1">Multi-pass membrane protein</topology>
    </subcellularLocation>
</comment>
<keyword evidence="13" id="KW-1185">Reference proteome</keyword>
<name>W4JWK5_HETIT</name>
<reference evidence="12 13" key="1">
    <citation type="journal article" date="2012" name="New Phytol.">
        <title>Insight into trade-off between wood decay and parasitism from the genome of a fungal forest pathogen.</title>
        <authorList>
            <person name="Olson A."/>
            <person name="Aerts A."/>
            <person name="Asiegbu F."/>
            <person name="Belbahri L."/>
            <person name="Bouzid O."/>
            <person name="Broberg A."/>
            <person name="Canback B."/>
            <person name="Coutinho P.M."/>
            <person name="Cullen D."/>
            <person name="Dalman K."/>
            <person name="Deflorio G."/>
            <person name="van Diepen L.T."/>
            <person name="Dunand C."/>
            <person name="Duplessis S."/>
            <person name="Durling M."/>
            <person name="Gonthier P."/>
            <person name="Grimwood J."/>
            <person name="Fossdal C.G."/>
            <person name="Hansson D."/>
            <person name="Henrissat B."/>
            <person name="Hietala A."/>
            <person name="Himmelstrand K."/>
            <person name="Hoffmeister D."/>
            <person name="Hogberg N."/>
            <person name="James T.Y."/>
            <person name="Karlsson M."/>
            <person name="Kohler A."/>
            <person name="Kues U."/>
            <person name="Lee Y.H."/>
            <person name="Lin Y.C."/>
            <person name="Lind M."/>
            <person name="Lindquist E."/>
            <person name="Lombard V."/>
            <person name="Lucas S."/>
            <person name="Lunden K."/>
            <person name="Morin E."/>
            <person name="Murat C."/>
            <person name="Park J."/>
            <person name="Raffaello T."/>
            <person name="Rouze P."/>
            <person name="Salamov A."/>
            <person name="Schmutz J."/>
            <person name="Solheim H."/>
            <person name="Stahlberg J."/>
            <person name="Velez H."/>
            <person name="de Vries R.P."/>
            <person name="Wiebenga A."/>
            <person name="Woodward S."/>
            <person name="Yakovlev I."/>
            <person name="Garbelotto M."/>
            <person name="Martin F."/>
            <person name="Grigoriev I.V."/>
            <person name="Stenlid J."/>
        </authorList>
    </citation>
    <scope>NUCLEOTIDE SEQUENCE [LARGE SCALE GENOMIC DNA]</scope>
    <source>
        <strain evidence="12 13">TC 32-1</strain>
    </source>
</reference>
<feature type="transmembrane region" description="Helical" evidence="11">
    <location>
        <begin position="431"/>
        <end position="450"/>
    </location>
</feature>
<gene>
    <name evidence="12" type="ORF">HETIRDRAFT_157379</name>
</gene>
<sequence length="478" mass="52886">MDHAAPPSQKSEKLPFEQTKVRRTILISYWIVVLLAVPLWWYTTSIERLSLPVSRINSQRGKECLGQNDLELTVTEGALSSNVYGISVVPVLEEPVAEGRRLSIPSLQVSHIPQLLTSLFAPSSSPSGSGSASHLVAKYAPHYRLAFTVLNEDAADGTAVIGWDIRNSISRHLSSLLHRISALHNFTIESQVRYHAPLAFEPHHVGLDNEGIYGLTQDDLKVFVNSAEWTLSSSASNDPVLHFILFIPSASHTPLRILDAKNNPTSSNAFLLPQWGGVVLFNLQSDLAPQTFLTTSDLDQVFSIFRLQLLSLLGVPRLPPNIVPANPSDPLTDWQLDSLYRQRAIENAFSSKETLESIAKLVNEIPNMPLGQDVRGDVQDALTALEKVYPAATNSPILALQYSSRALTLASRAFFNPGMLALLYFPAEHKYAVYTPLFAPVAVPLLATALREWKKARARKDTDKQAEEKDAPLREREH</sequence>
<evidence type="ECO:0000313" key="13">
    <source>
        <dbReference type="Proteomes" id="UP000030671"/>
    </source>
</evidence>
<dbReference type="eggNOG" id="KOG2459">
    <property type="taxonomic scope" value="Eukaryota"/>
</dbReference>
<evidence type="ECO:0000256" key="4">
    <source>
        <dbReference type="ARBA" id="ARBA00022502"/>
    </source>
</evidence>
<dbReference type="KEGG" id="hir:HETIRDRAFT_157379"/>
<dbReference type="GeneID" id="20667723"/>
<evidence type="ECO:0000256" key="8">
    <source>
        <dbReference type="ARBA" id="ARBA00023136"/>
    </source>
</evidence>
<dbReference type="Pfam" id="PF10510">
    <property type="entry name" value="PIG-S"/>
    <property type="match status" value="2"/>
</dbReference>
<evidence type="ECO:0000256" key="11">
    <source>
        <dbReference type="SAM" id="Phobius"/>
    </source>
</evidence>
<organism evidence="12 13">
    <name type="scientific">Heterobasidion irregulare (strain TC 32-1)</name>
    <dbReference type="NCBI Taxonomy" id="747525"/>
    <lineage>
        <taxon>Eukaryota</taxon>
        <taxon>Fungi</taxon>
        <taxon>Dikarya</taxon>
        <taxon>Basidiomycota</taxon>
        <taxon>Agaricomycotina</taxon>
        <taxon>Agaricomycetes</taxon>
        <taxon>Russulales</taxon>
        <taxon>Bondarzewiaceae</taxon>
        <taxon>Heterobasidion</taxon>
        <taxon>Heterobasidion annosum species complex</taxon>
    </lineage>
</organism>
<dbReference type="FunCoup" id="W4JWK5">
    <property type="interactions" value="584"/>
</dbReference>
<dbReference type="AlphaFoldDB" id="W4JWK5"/>
<dbReference type="GO" id="GO:0042765">
    <property type="term" value="C:GPI-anchor transamidase complex"/>
    <property type="evidence" value="ECO:0007669"/>
    <property type="project" value="InterPro"/>
</dbReference>
<comment type="pathway">
    <text evidence="2">Glycolipid biosynthesis; glycosylphosphatidylinositol-anchor biosynthesis.</text>
</comment>
<dbReference type="InParanoid" id="W4JWK5"/>
<evidence type="ECO:0000256" key="1">
    <source>
        <dbReference type="ARBA" id="ARBA00004477"/>
    </source>
</evidence>
<dbReference type="HOGENOM" id="CLU_010026_3_1_1"/>
<keyword evidence="6" id="KW-0256">Endoplasmic reticulum</keyword>
<feature type="transmembrane region" description="Helical" evidence="11">
    <location>
        <begin position="24"/>
        <end position="42"/>
    </location>
</feature>
<dbReference type="GO" id="GO:0016255">
    <property type="term" value="P:attachment of GPI anchor to protein"/>
    <property type="evidence" value="ECO:0007669"/>
    <property type="project" value="InterPro"/>
</dbReference>
<dbReference type="UniPathway" id="UPA00196"/>
<evidence type="ECO:0000256" key="5">
    <source>
        <dbReference type="ARBA" id="ARBA00022692"/>
    </source>
</evidence>
<keyword evidence="9" id="KW-0325">Glycoprotein</keyword>
<dbReference type="GO" id="GO:0006506">
    <property type="term" value="P:GPI anchor biosynthetic process"/>
    <property type="evidence" value="ECO:0007669"/>
    <property type="project" value="UniProtKB-UniPathway"/>
</dbReference>
<evidence type="ECO:0000256" key="3">
    <source>
        <dbReference type="ARBA" id="ARBA00005316"/>
    </source>
</evidence>
<dbReference type="PANTHER" id="PTHR21072">
    <property type="entry name" value="GPI TRANSAMIDASE COMPONENT PIG-S"/>
    <property type="match status" value="1"/>
</dbReference>
<evidence type="ECO:0000256" key="7">
    <source>
        <dbReference type="ARBA" id="ARBA00022989"/>
    </source>
</evidence>
<keyword evidence="8 11" id="KW-0472">Membrane</keyword>
<evidence type="ECO:0000313" key="12">
    <source>
        <dbReference type="EMBL" id="ETW77948.1"/>
    </source>
</evidence>
<evidence type="ECO:0000256" key="10">
    <source>
        <dbReference type="SAM" id="MobiDB-lite"/>
    </source>
</evidence>
<protein>
    <recommendedName>
        <fullName evidence="14">GPI transamidase component PIG-S</fullName>
    </recommendedName>
</protein>